<dbReference type="PRINTS" id="PR00455">
    <property type="entry name" value="HTHTETR"/>
</dbReference>
<dbReference type="InterPro" id="IPR009057">
    <property type="entry name" value="Homeodomain-like_sf"/>
</dbReference>
<dbReference type="Pfam" id="PF00440">
    <property type="entry name" value="TetR_N"/>
    <property type="match status" value="1"/>
</dbReference>
<feature type="DNA-binding region" description="H-T-H motif" evidence="4">
    <location>
        <begin position="35"/>
        <end position="54"/>
    </location>
</feature>
<dbReference type="InterPro" id="IPR041474">
    <property type="entry name" value="NicS_C"/>
</dbReference>
<sequence length="200" mass="22688">MEKLPRKERERLAKKQDILKAAREVFAQKGLHVATLDEIAEKAEFAKGTLYGYFQSKDDLFACMLEEELAKFEQCIKQVLNMPLAPADKVEKLVKTMLLAFEQNEDFLRLLSKERPGISNLQVGKKMMKYFKTLTDAVSELIKEGIRKGVFVTVDSRRTAVALFNLVHGSAMSSLLNKKKISDPKEAKFITDLFLNGIKA</sequence>
<evidence type="ECO:0000256" key="4">
    <source>
        <dbReference type="PROSITE-ProRule" id="PRU00335"/>
    </source>
</evidence>
<keyword evidence="2 4" id="KW-0238">DNA-binding</keyword>
<dbReference type="InterPro" id="IPR050109">
    <property type="entry name" value="HTH-type_TetR-like_transc_reg"/>
</dbReference>
<dbReference type="PANTHER" id="PTHR30328">
    <property type="entry name" value="TRANSCRIPTIONAL REPRESSOR"/>
    <property type="match status" value="1"/>
</dbReference>
<proteinExistence type="predicted"/>
<evidence type="ECO:0000256" key="1">
    <source>
        <dbReference type="ARBA" id="ARBA00023015"/>
    </source>
</evidence>
<dbReference type="Pfam" id="PF17938">
    <property type="entry name" value="TetR_C_29"/>
    <property type="match status" value="1"/>
</dbReference>
<gene>
    <name evidence="6" type="ORF">HY768_02180</name>
</gene>
<dbReference type="AlphaFoldDB" id="A0A933I9Y8"/>
<name>A0A933I9Y8_UNCT6</name>
<dbReference type="PANTHER" id="PTHR30328:SF54">
    <property type="entry name" value="HTH-TYPE TRANSCRIPTIONAL REPRESSOR SCO4008"/>
    <property type="match status" value="1"/>
</dbReference>
<dbReference type="SUPFAM" id="SSF46689">
    <property type="entry name" value="Homeodomain-like"/>
    <property type="match status" value="1"/>
</dbReference>
<dbReference type="EMBL" id="JACQXR010000026">
    <property type="protein sequence ID" value="MBI4726027.1"/>
    <property type="molecule type" value="Genomic_DNA"/>
</dbReference>
<dbReference type="Gene3D" id="1.10.357.10">
    <property type="entry name" value="Tetracycline Repressor, domain 2"/>
    <property type="match status" value="1"/>
</dbReference>
<evidence type="ECO:0000313" key="6">
    <source>
        <dbReference type="EMBL" id="MBI4726027.1"/>
    </source>
</evidence>
<comment type="caution">
    <text evidence="6">The sequence shown here is derived from an EMBL/GenBank/DDBJ whole genome shotgun (WGS) entry which is preliminary data.</text>
</comment>
<protein>
    <submittedName>
        <fullName evidence="6">TetR/AcrR family transcriptional regulator</fullName>
    </submittedName>
</protein>
<dbReference type="Gene3D" id="1.10.10.60">
    <property type="entry name" value="Homeodomain-like"/>
    <property type="match status" value="1"/>
</dbReference>
<dbReference type="Proteomes" id="UP000736328">
    <property type="component" value="Unassembled WGS sequence"/>
</dbReference>
<evidence type="ECO:0000259" key="5">
    <source>
        <dbReference type="PROSITE" id="PS50977"/>
    </source>
</evidence>
<dbReference type="GO" id="GO:0003677">
    <property type="term" value="F:DNA binding"/>
    <property type="evidence" value="ECO:0007669"/>
    <property type="project" value="UniProtKB-UniRule"/>
</dbReference>
<evidence type="ECO:0000313" key="7">
    <source>
        <dbReference type="Proteomes" id="UP000736328"/>
    </source>
</evidence>
<accession>A0A933I9Y8</accession>
<evidence type="ECO:0000256" key="3">
    <source>
        <dbReference type="ARBA" id="ARBA00023163"/>
    </source>
</evidence>
<organism evidence="6 7">
    <name type="scientific">candidate division TA06 bacterium</name>
    <dbReference type="NCBI Taxonomy" id="2250710"/>
    <lineage>
        <taxon>Bacteria</taxon>
        <taxon>Bacteria division TA06</taxon>
    </lineage>
</organism>
<dbReference type="InterPro" id="IPR036271">
    <property type="entry name" value="Tet_transcr_reg_TetR-rel_C_sf"/>
</dbReference>
<dbReference type="InterPro" id="IPR001647">
    <property type="entry name" value="HTH_TetR"/>
</dbReference>
<reference evidence="6" key="1">
    <citation type="submission" date="2020-07" db="EMBL/GenBank/DDBJ databases">
        <title>Huge and variable diversity of episymbiotic CPR bacteria and DPANN archaea in groundwater ecosystems.</title>
        <authorList>
            <person name="He C.Y."/>
            <person name="Keren R."/>
            <person name="Whittaker M."/>
            <person name="Farag I.F."/>
            <person name="Doudna J."/>
            <person name="Cate J.H.D."/>
            <person name="Banfield J.F."/>
        </authorList>
    </citation>
    <scope>NUCLEOTIDE SEQUENCE</scope>
    <source>
        <strain evidence="6">NC_groundwater_1520_Pr4_B-0.1um_53_5</strain>
    </source>
</reference>
<feature type="domain" description="HTH tetR-type" evidence="5">
    <location>
        <begin position="12"/>
        <end position="72"/>
    </location>
</feature>
<dbReference type="SUPFAM" id="SSF48498">
    <property type="entry name" value="Tetracyclin repressor-like, C-terminal domain"/>
    <property type="match status" value="1"/>
</dbReference>
<dbReference type="PROSITE" id="PS50977">
    <property type="entry name" value="HTH_TETR_2"/>
    <property type="match status" value="1"/>
</dbReference>
<dbReference type="FunFam" id="1.10.10.60:FF:000141">
    <property type="entry name" value="TetR family transcriptional regulator"/>
    <property type="match status" value="1"/>
</dbReference>
<keyword evidence="1" id="KW-0805">Transcription regulation</keyword>
<keyword evidence="3" id="KW-0804">Transcription</keyword>
<evidence type="ECO:0000256" key="2">
    <source>
        <dbReference type="ARBA" id="ARBA00023125"/>
    </source>
</evidence>